<keyword evidence="2" id="KW-1185">Reference proteome</keyword>
<gene>
    <name evidence="1" type="ORF">G7Y89_g7835</name>
</gene>
<name>A0A8H4RJR2_9HELO</name>
<dbReference type="OrthoDB" id="10042665at2759"/>
<dbReference type="AlphaFoldDB" id="A0A8H4RJR2"/>
<dbReference type="EMBL" id="JAAMPI010000564">
    <property type="protein sequence ID" value="KAF4630303.1"/>
    <property type="molecule type" value="Genomic_DNA"/>
</dbReference>
<dbReference type="Proteomes" id="UP000566819">
    <property type="component" value="Unassembled WGS sequence"/>
</dbReference>
<sequence length="211" mass="23844">MEDYDHILGSTGIPGGMGRYNRHKSYHVTTTAEIPQTSIEETSDEPIRQEPDIKHFYEGPTECPCGECINWVERKPVQVSNANKEKFAKAAIKVYYAKDYSGNPHIFGGVGVLKFHSLEIQSPHILSACQEILEEYGILVSDRENVKIVAPFQELYFAHKRISDLKDASEKKSITFKHLEVLISFMDELFGNTVKVVSGLIAKRLMCLEHA</sequence>
<protein>
    <submittedName>
        <fullName evidence="1">Uncharacterized protein</fullName>
    </submittedName>
</protein>
<reference evidence="1 2" key="1">
    <citation type="submission" date="2020-03" db="EMBL/GenBank/DDBJ databases">
        <title>Draft Genome Sequence of Cudoniella acicularis.</title>
        <authorList>
            <person name="Buettner E."/>
            <person name="Kellner H."/>
        </authorList>
    </citation>
    <scope>NUCLEOTIDE SEQUENCE [LARGE SCALE GENOMIC DNA]</scope>
    <source>
        <strain evidence="1 2">DSM 108380</strain>
    </source>
</reference>
<comment type="caution">
    <text evidence="1">The sequence shown here is derived from an EMBL/GenBank/DDBJ whole genome shotgun (WGS) entry which is preliminary data.</text>
</comment>
<accession>A0A8H4RJR2</accession>
<proteinExistence type="predicted"/>
<evidence type="ECO:0000313" key="1">
    <source>
        <dbReference type="EMBL" id="KAF4630303.1"/>
    </source>
</evidence>
<organism evidence="1 2">
    <name type="scientific">Cudoniella acicularis</name>
    <dbReference type="NCBI Taxonomy" id="354080"/>
    <lineage>
        <taxon>Eukaryota</taxon>
        <taxon>Fungi</taxon>
        <taxon>Dikarya</taxon>
        <taxon>Ascomycota</taxon>
        <taxon>Pezizomycotina</taxon>
        <taxon>Leotiomycetes</taxon>
        <taxon>Helotiales</taxon>
        <taxon>Tricladiaceae</taxon>
        <taxon>Cudoniella</taxon>
    </lineage>
</organism>
<evidence type="ECO:0000313" key="2">
    <source>
        <dbReference type="Proteomes" id="UP000566819"/>
    </source>
</evidence>